<comment type="caution">
    <text evidence="4">The sequence shown here is derived from an EMBL/GenBank/DDBJ whole genome shotgun (WGS) entry which is preliminary data.</text>
</comment>
<evidence type="ECO:0000259" key="3">
    <source>
        <dbReference type="SMART" id="SM00909"/>
    </source>
</evidence>
<reference evidence="4 5" key="1">
    <citation type="submission" date="2023-10" db="EMBL/GenBank/DDBJ databases">
        <title>Virgibacillus halophilus 5B73C genome.</title>
        <authorList>
            <person name="Miliotis G."/>
            <person name="Sengupta P."/>
            <person name="Hameed A."/>
            <person name="Chuvochina M."/>
            <person name="Mcdonagh F."/>
            <person name="Simpson A.C."/>
            <person name="Singh N.K."/>
            <person name="Rekha P.D."/>
            <person name="Raman K."/>
            <person name="Hugenholtz P."/>
            <person name="Venkateswaran K."/>
        </authorList>
    </citation>
    <scope>NUCLEOTIDE SEQUENCE [LARGE SCALE GENOMIC DNA]</scope>
    <source>
        <strain evidence="4 5">5B73C</strain>
    </source>
</reference>
<protein>
    <submittedName>
        <fullName evidence="4">GerMN domain-containing protein</fullName>
    </submittedName>
</protein>
<feature type="compositionally biased region" description="Basic and acidic residues" evidence="1">
    <location>
        <begin position="42"/>
        <end position="67"/>
    </location>
</feature>
<sequence>MKARGLLVLLMAVCLSMLLTGCFKGEQSLKEIDPPKNAKAVDGAKDTKKTDKTSEEKNTKEGSGEAVKDTTARQLYLLDSNKMVVPQTLDLPVPDSGEVAKQALEYLVKGGPVTSILPNGFQAVLPEGTEILGLKAEGDTMIVDVSKEFKDYEASDEVKILEAMTNTLTQFDKVKKVKLWINGYPQEKMPVNGTPIGNGYSAANGINLMETEAVDLMDSKAVTMYFPAEHNKTRYYVPVTSHIEVSEDDNIYQKVVNSLVKGPDYRTNALQVFNTGTSLVDPPSLDDGVLSLTFNQKILEDKEKGVISDEVIETIVRTMAAQKGVKAVDLKVEKTDHLVNEQGEEYNEPVSLDKYTKSKKTVKR</sequence>
<feature type="domain" description="GerMN" evidence="3">
    <location>
        <begin position="252"/>
        <end position="341"/>
    </location>
</feature>
<feature type="region of interest" description="Disordered" evidence="1">
    <location>
        <begin position="34"/>
        <end position="67"/>
    </location>
</feature>
<dbReference type="SMART" id="SM00909">
    <property type="entry name" value="Germane"/>
    <property type="match status" value="2"/>
</dbReference>
<keyword evidence="2" id="KW-0732">Signal</keyword>
<dbReference type="Pfam" id="PF10646">
    <property type="entry name" value="Germane"/>
    <property type="match status" value="2"/>
</dbReference>
<keyword evidence="5" id="KW-1185">Reference proteome</keyword>
<gene>
    <name evidence="4" type="ORF">RWE15_24675</name>
</gene>
<accession>A0ABU5CC33</accession>
<name>A0ABU5CC33_9BACI</name>
<proteinExistence type="predicted"/>
<dbReference type="EMBL" id="JAWDIP010000004">
    <property type="protein sequence ID" value="MDY0396902.1"/>
    <property type="molecule type" value="Genomic_DNA"/>
</dbReference>
<feature type="domain" description="GerMN" evidence="3">
    <location>
        <begin position="100"/>
        <end position="190"/>
    </location>
</feature>
<evidence type="ECO:0000313" key="4">
    <source>
        <dbReference type="EMBL" id="MDY0396902.1"/>
    </source>
</evidence>
<dbReference type="PROSITE" id="PS51257">
    <property type="entry name" value="PROKAR_LIPOPROTEIN"/>
    <property type="match status" value="1"/>
</dbReference>
<evidence type="ECO:0000256" key="2">
    <source>
        <dbReference type="SAM" id="SignalP"/>
    </source>
</evidence>
<feature type="signal peptide" evidence="2">
    <location>
        <begin position="1"/>
        <end position="21"/>
    </location>
</feature>
<evidence type="ECO:0000256" key="1">
    <source>
        <dbReference type="SAM" id="MobiDB-lite"/>
    </source>
</evidence>
<dbReference type="InterPro" id="IPR019606">
    <property type="entry name" value="GerMN"/>
</dbReference>
<feature type="chain" id="PRO_5047259233" evidence="2">
    <location>
        <begin position="22"/>
        <end position="364"/>
    </location>
</feature>
<evidence type="ECO:0000313" key="5">
    <source>
        <dbReference type="Proteomes" id="UP001281447"/>
    </source>
</evidence>
<dbReference type="Proteomes" id="UP001281447">
    <property type="component" value="Unassembled WGS sequence"/>
</dbReference>
<organism evidence="4 5">
    <name type="scientific">Tigheibacillus halophilus</name>
    <dbReference type="NCBI Taxonomy" id="361280"/>
    <lineage>
        <taxon>Bacteria</taxon>
        <taxon>Bacillati</taxon>
        <taxon>Bacillota</taxon>
        <taxon>Bacilli</taxon>
        <taxon>Bacillales</taxon>
        <taxon>Bacillaceae</taxon>
        <taxon>Tigheibacillus</taxon>
    </lineage>
</organism>